<name>A0A6J7H8L5_9ZZZZ</name>
<proteinExistence type="predicted"/>
<dbReference type="AlphaFoldDB" id="A0A6J7H8L5"/>
<dbReference type="InterPro" id="IPR029044">
    <property type="entry name" value="Nucleotide-diphossugar_trans"/>
</dbReference>
<dbReference type="PANTHER" id="PTHR43777:SF1">
    <property type="entry name" value="MOLYBDENUM COFACTOR CYTIDYLYLTRANSFERASE"/>
    <property type="match status" value="1"/>
</dbReference>
<reference evidence="2" key="1">
    <citation type="submission" date="2020-05" db="EMBL/GenBank/DDBJ databases">
        <authorList>
            <person name="Chiriac C."/>
            <person name="Salcher M."/>
            <person name="Ghai R."/>
            <person name="Kavagutti S V."/>
        </authorList>
    </citation>
    <scope>NUCLEOTIDE SEQUENCE</scope>
</reference>
<dbReference type="PANTHER" id="PTHR43777">
    <property type="entry name" value="MOLYBDENUM COFACTOR CYTIDYLYLTRANSFERASE"/>
    <property type="match status" value="1"/>
</dbReference>
<protein>
    <submittedName>
        <fullName evidence="2">Unannotated protein</fullName>
    </submittedName>
</protein>
<dbReference type="GO" id="GO:0016779">
    <property type="term" value="F:nucleotidyltransferase activity"/>
    <property type="evidence" value="ECO:0007669"/>
    <property type="project" value="UniProtKB-ARBA"/>
</dbReference>
<dbReference type="SUPFAM" id="SSF53448">
    <property type="entry name" value="Nucleotide-diphospho-sugar transferases"/>
    <property type="match status" value="1"/>
</dbReference>
<dbReference type="Pfam" id="PF12804">
    <property type="entry name" value="NTP_transf_3"/>
    <property type="match status" value="1"/>
</dbReference>
<evidence type="ECO:0000259" key="1">
    <source>
        <dbReference type="Pfam" id="PF12804"/>
    </source>
</evidence>
<organism evidence="2">
    <name type="scientific">freshwater metagenome</name>
    <dbReference type="NCBI Taxonomy" id="449393"/>
    <lineage>
        <taxon>unclassified sequences</taxon>
        <taxon>metagenomes</taxon>
        <taxon>ecological metagenomes</taxon>
    </lineage>
</organism>
<sequence length="161" mass="16919">MWRGERLVDRAVRVLREGGCESVLVVLGAWKGEVAHARVVSNPDWASGMGSSFRVGLNALTDTAAERALITLVDLPGLTSEAVARILSTPAAAVSAAYDGVRGHPVMLARTHWTAAAQSADGDRGARVFLDALGDDLVLVEVGDVASPDDVDFVTDLPLET</sequence>
<gene>
    <name evidence="2" type="ORF">UFOPK3610_00873</name>
</gene>
<dbReference type="InterPro" id="IPR025877">
    <property type="entry name" value="MobA-like_NTP_Trfase"/>
</dbReference>
<evidence type="ECO:0000313" key="2">
    <source>
        <dbReference type="EMBL" id="CAB4912059.1"/>
    </source>
</evidence>
<dbReference type="Gene3D" id="3.90.550.10">
    <property type="entry name" value="Spore Coat Polysaccharide Biosynthesis Protein SpsA, Chain A"/>
    <property type="match status" value="1"/>
</dbReference>
<accession>A0A6J7H8L5</accession>
<feature type="domain" description="MobA-like NTP transferase" evidence="1">
    <location>
        <begin position="2"/>
        <end position="133"/>
    </location>
</feature>
<dbReference type="EMBL" id="CAFBMR010000027">
    <property type="protein sequence ID" value="CAB4912059.1"/>
    <property type="molecule type" value="Genomic_DNA"/>
</dbReference>